<dbReference type="RefSeq" id="WP_012993179.1">
    <property type="nucleotide sequence ID" value="NZ_NBZD01000001.1"/>
</dbReference>
<dbReference type="AlphaFoldDB" id="A0A2J8B562"/>
<gene>
    <name evidence="7" type="ORF">B7R76_03260</name>
</gene>
<dbReference type="EMBL" id="NBZD01000001">
    <property type="protein sequence ID" value="PNH19903.1"/>
    <property type="molecule type" value="Genomic_DNA"/>
</dbReference>
<evidence type="ECO:0000256" key="2">
    <source>
        <dbReference type="ARBA" id="ARBA00022475"/>
    </source>
</evidence>
<feature type="transmembrane region" description="Helical" evidence="6">
    <location>
        <begin position="218"/>
        <end position="242"/>
    </location>
</feature>
<keyword evidence="3 6" id="KW-0812">Transmembrane</keyword>
<comment type="caution">
    <text evidence="7">The sequence shown here is derived from an EMBL/GenBank/DDBJ whole genome shotgun (WGS) entry which is preliminary data.</text>
</comment>
<sequence length="339" mass="37632">MNTNIIKSFFTPLRLKLILIMIILLALAFPFYVNNSYVMNLAVKMLIYTMMALGLNILVGYTGLVSLGQAGFVAIGAYVTTILTKTYSFNFFPALLLSLLVAAVFGLVVGLPSLRLTGTYLSIITLGFGEIIRTIIIVWQPVTNGPLGIRNIPIPKILGLKFSIYNGGLYILTLICLLLVTLFCHRLVNSKMGRAFRAVKGDETAGVMMGIEVTYYKVIAFILAAVICALAGSLYSIQLGYIDQNTFTFDVSTLILSIVILGGMGTIRGMYVGSFILILLPEISRSLLDYRFVLYGLILVIMMRFRPQGILGWRSKKPYPIGKDIENIFMQRQTREKLQ</sequence>
<dbReference type="PANTHER" id="PTHR30482:SF10">
    <property type="entry name" value="HIGH-AFFINITY BRANCHED-CHAIN AMINO ACID TRANSPORT PROTEIN BRAE"/>
    <property type="match status" value="1"/>
</dbReference>
<feature type="transmembrane region" description="Helical" evidence="6">
    <location>
        <begin position="162"/>
        <end position="184"/>
    </location>
</feature>
<reference evidence="8" key="1">
    <citation type="submission" date="2017-04" db="EMBL/GenBank/DDBJ databases">
        <authorList>
            <person name="Bumgarner R.E."/>
            <person name="Fredricks D.N."/>
            <person name="Srinivasan S."/>
        </authorList>
    </citation>
    <scope>NUCLEOTIDE SEQUENCE [LARGE SCALE GENOMIC DNA]</scope>
    <source>
        <strain evidence="8">KA00405</strain>
    </source>
</reference>
<dbReference type="GO" id="GO:0005886">
    <property type="term" value="C:plasma membrane"/>
    <property type="evidence" value="ECO:0007669"/>
    <property type="project" value="UniProtKB-SubCell"/>
</dbReference>
<accession>A0A2J8B562</accession>
<organism evidence="7 8">
    <name type="scientific">Mageeibacillus indolicus</name>
    <dbReference type="NCBI Taxonomy" id="884684"/>
    <lineage>
        <taxon>Bacteria</taxon>
        <taxon>Bacillati</taxon>
        <taxon>Bacillota</taxon>
        <taxon>Clostridia</taxon>
        <taxon>Eubacteriales</taxon>
        <taxon>Oscillospiraceae</taxon>
        <taxon>Mageeibacillus</taxon>
    </lineage>
</organism>
<evidence type="ECO:0000313" key="7">
    <source>
        <dbReference type="EMBL" id="PNH19903.1"/>
    </source>
</evidence>
<feature type="transmembrane region" description="Helical" evidence="6">
    <location>
        <begin position="123"/>
        <end position="142"/>
    </location>
</feature>
<comment type="subcellular location">
    <subcellularLocation>
        <location evidence="1">Cell membrane</location>
        <topology evidence="1">Multi-pass membrane protein</topology>
    </subcellularLocation>
</comment>
<proteinExistence type="predicted"/>
<evidence type="ECO:0000256" key="6">
    <source>
        <dbReference type="SAM" id="Phobius"/>
    </source>
</evidence>
<dbReference type="CDD" id="cd06581">
    <property type="entry name" value="TM_PBP1_LivM_like"/>
    <property type="match status" value="1"/>
</dbReference>
<feature type="transmembrane region" description="Helical" evidence="6">
    <location>
        <begin position="17"/>
        <end position="34"/>
    </location>
</feature>
<dbReference type="PANTHER" id="PTHR30482">
    <property type="entry name" value="HIGH-AFFINITY BRANCHED-CHAIN AMINO ACID TRANSPORT SYSTEM PERMEASE"/>
    <property type="match status" value="1"/>
</dbReference>
<evidence type="ECO:0000256" key="3">
    <source>
        <dbReference type="ARBA" id="ARBA00022692"/>
    </source>
</evidence>
<feature type="transmembrane region" description="Helical" evidence="6">
    <location>
        <begin position="254"/>
        <end position="280"/>
    </location>
</feature>
<dbReference type="InterPro" id="IPR043428">
    <property type="entry name" value="LivM-like"/>
</dbReference>
<keyword evidence="2" id="KW-1003">Cell membrane</keyword>
<name>A0A2J8B562_9FIRM</name>
<dbReference type="GO" id="GO:0015658">
    <property type="term" value="F:branched-chain amino acid transmembrane transporter activity"/>
    <property type="evidence" value="ECO:0007669"/>
    <property type="project" value="InterPro"/>
</dbReference>
<evidence type="ECO:0000313" key="8">
    <source>
        <dbReference type="Proteomes" id="UP000236394"/>
    </source>
</evidence>
<feature type="transmembrane region" description="Helical" evidence="6">
    <location>
        <begin position="287"/>
        <end position="305"/>
    </location>
</feature>
<protein>
    <submittedName>
        <fullName evidence="7">Branched-chain amino acid ABC transporter permease</fullName>
    </submittedName>
</protein>
<keyword evidence="5 6" id="KW-0472">Membrane</keyword>
<evidence type="ECO:0000256" key="5">
    <source>
        <dbReference type="ARBA" id="ARBA00023136"/>
    </source>
</evidence>
<dbReference type="OMA" id="PIFANKY"/>
<evidence type="ECO:0000256" key="1">
    <source>
        <dbReference type="ARBA" id="ARBA00004651"/>
    </source>
</evidence>
<dbReference type="Proteomes" id="UP000236394">
    <property type="component" value="Unassembled WGS sequence"/>
</dbReference>
<keyword evidence="4 6" id="KW-1133">Transmembrane helix</keyword>
<evidence type="ECO:0000256" key="4">
    <source>
        <dbReference type="ARBA" id="ARBA00022989"/>
    </source>
</evidence>
<feature type="transmembrane region" description="Helical" evidence="6">
    <location>
        <begin position="91"/>
        <end position="111"/>
    </location>
</feature>
<feature type="transmembrane region" description="Helical" evidence="6">
    <location>
        <begin position="46"/>
        <end position="79"/>
    </location>
</feature>
<dbReference type="InterPro" id="IPR001851">
    <property type="entry name" value="ABC_transp_permease"/>
</dbReference>
<dbReference type="Pfam" id="PF02653">
    <property type="entry name" value="BPD_transp_2"/>
    <property type="match status" value="1"/>
</dbReference>